<name>A0A642UY89_9ASCO</name>
<evidence type="ECO:0000313" key="2">
    <source>
        <dbReference type="EMBL" id="KAA8907662.1"/>
    </source>
</evidence>
<dbReference type="Proteomes" id="UP000761534">
    <property type="component" value="Unassembled WGS sequence"/>
</dbReference>
<feature type="signal peptide" evidence="1">
    <location>
        <begin position="1"/>
        <end position="19"/>
    </location>
</feature>
<reference evidence="2" key="1">
    <citation type="journal article" date="2019" name="G3 (Bethesda)">
        <title>Genome Assemblies of Two Rare Opportunistic Yeast Pathogens: Diutina rugosa (syn. Candida rugosa) and Trichomonascus ciferrii (syn. Candida ciferrii).</title>
        <authorList>
            <person name="Mixao V."/>
            <person name="Saus E."/>
            <person name="Hansen A.P."/>
            <person name="Lass-Florl C."/>
            <person name="Gabaldon T."/>
        </authorList>
    </citation>
    <scope>NUCLEOTIDE SEQUENCE</scope>
    <source>
        <strain evidence="2">CBS 4856</strain>
    </source>
</reference>
<dbReference type="AlphaFoldDB" id="A0A642UY89"/>
<keyword evidence="3" id="KW-1185">Reference proteome</keyword>
<accession>A0A642UY89</accession>
<evidence type="ECO:0000256" key="1">
    <source>
        <dbReference type="SAM" id="SignalP"/>
    </source>
</evidence>
<evidence type="ECO:0000313" key="3">
    <source>
        <dbReference type="Proteomes" id="UP000761534"/>
    </source>
</evidence>
<comment type="caution">
    <text evidence="2">The sequence shown here is derived from an EMBL/GenBank/DDBJ whole genome shotgun (WGS) entry which is preliminary data.</text>
</comment>
<organism evidence="2 3">
    <name type="scientific">Trichomonascus ciferrii</name>
    <dbReference type="NCBI Taxonomy" id="44093"/>
    <lineage>
        <taxon>Eukaryota</taxon>
        <taxon>Fungi</taxon>
        <taxon>Dikarya</taxon>
        <taxon>Ascomycota</taxon>
        <taxon>Saccharomycotina</taxon>
        <taxon>Dipodascomycetes</taxon>
        <taxon>Dipodascales</taxon>
        <taxon>Trichomonascaceae</taxon>
        <taxon>Trichomonascus</taxon>
        <taxon>Trichomonascus ciferrii complex</taxon>
    </lineage>
</organism>
<proteinExistence type="predicted"/>
<dbReference type="OrthoDB" id="4451356at2759"/>
<keyword evidence="1" id="KW-0732">Signal</keyword>
<gene>
    <name evidence="2" type="ORF">TRICI_004953</name>
</gene>
<sequence>MVSTKSILAAAALTVGVLAEDYPYIHIENTQPPANMYVTHCTAMIDGNLAGCEDASSEPFDLSCDDGGHTGVHTRSICNTASITIDWETLEVKFENDQGDIGSCTLDKGEAQGGCYVKNLGEEKGPNCKAVGSRHQYATAQGGGSQVESHSASVAIYKDGKLVGGNSEDDALNVVQDKWVGITSELPYVFEWKASFHFNFDYCYGKYADQTDLEGTEHHDNDQVLFGSQSNNYCEIEFYC</sequence>
<dbReference type="VEuPathDB" id="FungiDB:TRICI_004953"/>
<protein>
    <submittedName>
        <fullName evidence="2">Uncharacterized protein</fullName>
    </submittedName>
</protein>
<dbReference type="EMBL" id="SWFS01000376">
    <property type="protein sequence ID" value="KAA8907662.1"/>
    <property type="molecule type" value="Genomic_DNA"/>
</dbReference>
<feature type="chain" id="PRO_5024839351" evidence="1">
    <location>
        <begin position="20"/>
        <end position="240"/>
    </location>
</feature>